<dbReference type="SUPFAM" id="SSF52540">
    <property type="entry name" value="P-loop containing nucleoside triphosphate hydrolases"/>
    <property type="match status" value="1"/>
</dbReference>
<dbReference type="InterPro" id="IPR016151">
    <property type="entry name" value="DNA_mismatch_repair_MutS_N"/>
</dbReference>
<keyword evidence="4 9" id="KW-0227">DNA damage</keyword>
<sequence length="893" mass="95708">MPDTATRPAPEKKAPTPFMAQYLEIKARHQDALLFFRMGDFYELFFEDAVRAAEILDITLTARGEHDGKPIPMAGVPYHASEAYLARLIKSGERVAVCEQTESPAEAKKRGSKSIVNRDVVRVVTPGTITEDTILSSRQGQVLAAIALAAGGTEAAIAACDVSTGAFEIMEVSPETIGEKAASLPISELLVTEDDEARPLVRQALASLRMPVSRRPSSAASSASGESALKAAYRLAALDGFGSFTKAELCACGLLLDYLSLTQAGADIRLDPPNRRGQSASLSIDPATRASLEIDTAMNGGRKGTLLATVDRTLTAPGARLFADRLSRPECARKTIEARYDAVSFFLQESDLRSDARACLKATPDLERARTRIRLERGGPRDLKSIAVAIREGASLASMLAALQTGLPVLLGSAVSALDPALHDDLAELASDLESALAEDLPTLARDGGFIADGWDASLDESRSLRRDSRQIIAELQARYCDDTGISALKIKFNNVLGYFIDVPARHGDALLKPPHAETFIHRQTLASNMRFSTPELSDLAGRISRAEEAAQTREIELFRELCLRVEGVNDAISAAAHALAEIDVAAAAADWADANDAVRPVLADEPVFEAEALRHPVVEAALKATGEGFTANNLSLDASGALAPRLALVTGPNMAGKSTYLRQACLAVILAQAGLFVPAASIRLGIADRIFSRVGASDDLSRGRSTFMVEMVETAAILNQATERSFVILDEVGRGTSTYDGLAIAWAAVEHLHNTNKCRALFATHYHELTGLAEDLACAANLSLRAKEWKDELVFLHDVASGPADRSYGVQVARLAGLPARAVRRAEQVLKKLETKPDAVEALPLFASVAEESEAFSPAEDHPALKLLDAVSPDDLTPREALDLLYRLKSER</sequence>
<dbReference type="InterPro" id="IPR036678">
    <property type="entry name" value="MutS_con_dom_sf"/>
</dbReference>
<reference evidence="12" key="1">
    <citation type="submission" date="2022-12" db="EMBL/GenBank/DDBJ databases">
        <title>Bacterial isolates from different developmental stages of Nematostella vectensis.</title>
        <authorList>
            <person name="Fraune S."/>
        </authorList>
    </citation>
    <scope>NUCLEOTIDE SEQUENCE</scope>
    <source>
        <strain evidence="12">G21632-S1</strain>
    </source>
</reference>
<evidence type="ECO:0000256" key="7">
    <source>
        <dbReference type="ARBA" id="ARBA00023204"/>
    </source>
</evidence>
<dbReference type="SUPFAM" id="SSF48334">
    <property type="entry name" value="DNA repair protein MutS, domain III"/>
    <property type="match status" value="1"/>
</dbReference>
<dbReference type="SMART" id="SM00533">
    <property type="entry name" value="MUTSd"/>
    <property type="match status" value="1"/>
</dbReference>
<dbReference type="Pfam" id="PF05190">
    <property type="entry name" value="MutS_IV"/>
    <property type="match status" value="1"/>
</dbReference>
<dbReference type="InterPro" id="IPR036187">
    <property type="entry name" value="DNA_mismatch_repair_MutS_sf"/>
</dbReference>
<evidence type="ECO:0000259" key="11">
    <source>
        <dbReference type="PROSITE" id="PS00486"/>
    </source>
</evidence>
<keyword evidence="7 9" id="KW-0234">DNA repair</keyword>
<dbReference type="EMBL" id="JAPWGW010000001">
    <property type="protein sequence ID" value="MCZ4296584.1"/>
    <property type="molecule type" value="Genomic_DNA"/>
</dbReference>
<dbReference type="NCBIfam" id="TIGR01070">
    <property type="entry name" value="mutS1"/>
    <property type="match status" value="1"/>
</dbReference>
<evidence type="ECO:0000256" key="2">
    <source>
        <dbReference type="ARBA" id="ARBA00021982"/>
    </source>
</evidence>
<keyword evidence="3 9" id="KW-0547">Nucleotide-binding</keyword>
<comment type="caution">
    <text evidence="12">The sequence shown here is derived from an EMBL/GenBank/DDBJ whole genome shotgun (WGS) entry which is preliminary data.</text>
</comment>
<dbReference type="InterPro" id="IPR017261">
    <property type="entry name" value="DNA_mismatch_repair_MutS/MSH"/>
</dbReference>
<keyword evidence="6 9" id="KW-0238">DNA-binding</keyword>
<dbReference type="Gene3D" id="6.10.140.430">
    <property type="match status" value="1"/>
</dbReference>
<evidence type="ECO:0000256" key="1">
    <source>
        <dbReference type="ARBA" id="ARBA00006271"/>
    </source>
</evidence>
<dbReference type="InterPro" id="IPR005748">
    <property type="entry name" value="DNA_mismatch_repair_MutS"/>
</dbReference>
<dbReference type="Gene3D" id="3.30.420.110">
    <property type="entry name" value="MutS, connector domain"/>
    <property type="match status" value="1"/>
</dbReference>
<protein>
    <recommendedName>
        <fullName evidence="2 9">DNA mismatch repair protein MutS</fullName>
    </recommendedName>
</protein>
<proteinExistence type="inferred from homology"/>
<dbReference type="InterPro" id="IPR007861">
    <property type="entry name" value="DNA_mismatch_repair_MutS_clamp"/>
</dbReference>
<dbReference type="InterPro" id="IPR027417">
    <property type="entry name" value="P-loop_NTPase"/>
</dbReference>
<dbReference type="HAMAP" id="MF_00096">
    <property type="entry name" value="MutS"/>
    <property type="match status" value="1"/>
</dbReference>
<gene>
    <name evidence="9 12" type="primary">mutS</name>
    <name evidence="12" type="ORF">O4G74_00790</name>
</gene>
<dbReference type="Gene3D" id="1.10.1420.10">
    <property type="match status" value="2"/>
</dbReference>
<keyword evidence="13" id="KW-1185">Reference proteome</keyword>
<evidence type="ECO:0000256" key="10">
    <source>
        <dbReference type="RuleBase" id="RU003756"/>
    </source>
</evidence>
<dbReference type="SUPFAM" id="SSF55271">
    <property type="entry name" value="DNA repair protein MutS, domain I"/>
    <property type="match status" value="1"/>
</dbReference>
<feature type="binding site" evidence="9">
    <location>
        <begin position="652"/>
        <end position="659"/>
    </location>
    <ligand>
        <name>ATP</name>
        <dbReference type="ChEBI" id="CHEBI:30616"/>
    </ligand>
</feature>
<evidence type="ECO:0000256" key="5">
    <source>
        <dbReference type="ARBA" id="ARBA00022840"/>
    </source>
</evidence>
<dbReference type="PIRSF" id="PIRSF037677">
    <property type="entry name" value="DNA_mis_repair_Msh6"/>
    <property type="match status" value="1"/>
</dbReference>
<evidence type="ECO:0000313" key="13">
    <source>
        <dbReference type="Proteomes" id="UP001083770"/>
    </source>
</evidence>
<name>A0ABT4LQH0_9PROT</name>
<dbReference type="SUPFAM" id="SSF53150">
    <property type="entry name" value="DNA repair protein MutS, domain II"/>
    <property type="match status" value="1"/>
</dbReference>
<dbReference type="NCBIfam" id="NF003810">
    <property type="entry name" value="PRK05399.1"/>
    <property type="match status" value="1"/>
</dbReference>
<dbReference type="Gene3D" id="3.40.50.300">
    <property type="entry name" value="P-loop containing nucleotide triphosphate hydrolases"/>
    <property type="match status" value="1"/>
</dbReference>
<dbReference type="Gene3D" id="3.40.1170.10">
    <property type="entry name" value="DNA repair protein MutS, domain I"/>
    <property type="match status" value="1"/>
</dbReference>
<dbReference type="PANTHER" id="PTHR11361:SF34">
    <property type="entry name" value="DNA MISMATCH REPAIR PROTEIN MSH1, MITOCHONDRIAL"/>
    <property type="match status" value="1"/>
</dbReference>
<dbReference type="InterPro" id="IPR045076">
    <property type="entry name" value="MutS"/>
</dbReference>
<evidence type="ECO:0000256" key="9">
    <source>
        <dbReference type="HAMAP-Rule" id="MF_00096"/>
    </source>
</evidence>
<dbReference type="PROSITE" id="PS00486">
    <property type="entry name" value="DNA_MISMATCH_REPAIR_2"/>
    <property type="match status" value="1"/>
</dbReference>
<evidence type="ECO:0000256" key="6">
    <source>
        <dbReference type="ARBA" id="ARBA00023125"/>
    </source>
</evidence>
<dbReference type="Pfam" id="PF05192">
    <property type="entry name" value="MutS_III"/>
    <property type="match status" value="1"/>
</dbReference>
<dbReference type="InterPro" id="IPR007695">
    <property type="entry name" value="DNA_mismatch_repair_MutS-lik_N"/>
</dbReference>
<accession>A0ABT4LQH0</accession>
<dbReference type="Pfam" id="PF01624">
    <property type="entry name" value="MutS_I"/>
    <property type="match status" value="1"/>
</dbReference>
<organism evidence="12 13">
    <name type="scientific">Henriciella marina</name>
    <dbReference type="NCBI Taxonomy" id="453851"/>
    <lineage>
        <taxon>Bacteria</taxon>
        <taxon>Pseudomonadati</taxon>
        <taxon>Pseudomonadota</taxon>
        <taxon>Alphaproteobacteria</taxon>
        <taxon>Hyphomonadales</taxon>
        <taxon>Hyphomonadaceae</taxon>
        <taxon>Henriciella</taxon>
    </lineage>
</organism>
<keyword evidence="5 9" id="KW-0067">ATP-binding</keyword>
<dbReference type="Proteomes" id="UP001083770">
    <property type="component" value="Unassembled WGS sequence"/>
</dbReference>
<dbReference type="SMART" id="SM00534">
    <property type="entry name" value="MUTSac"/>
    <property type="match status" value="1"/>
</dbReference>
<comment type="similarity">
    <text evidence="1 9 10">Belongs to the DNA mismatch repair MutS family.</text>
</comment>
<dbReference type="InterPro" id="IPR007860">
    <property type="entry name" value="DNA_mmatch_repair_MutS_con_dom"/>
</dbReference>
<dbReference type="Pfam" id="PF00488">
    <property type="entry name" value="MutS_V"/>
    <property type="match status" value="1"/>
</dbReference>
<dbReference type="RefSeq" id="WP_269400775.1">
    <property type="nucleotide sequence ID" value="NZ_JAPWGW010000001.1"/>
</dbReference>
<dbReference type="InterPro" id="IPR007696">
    <property type="entry name" value="DNA_mismatch_repair_MutS_core"/>
</dbReference>
<evidence type="ECO:0000256" key="3">
    <source>
        <dbReference type="ARBA" id="ARBA00022741"/>
    </source>
</evidence>
<evidence type="ECO:0000256" key="4">
    <source>
        <dbReference type="ARBA" id="ARBA00022763"/>
    </source>
</evidence>
<dbReference type="InterPro" id="IPR000432">
    <property type="entry name" value="DNA_mismatch_repair_MutS_C"/>
</dbReference>
<evidence type="ECO:0000256" key="8">
    <source>
        <dbReference type="ARBA" id="ARBA00024647"/>
    </source>
</evidence>
<evidence type="ECO:0000313" key="12">
    <source>
        <dbReference type="EMBL" id="MCZ4296584.1"/>
    </source>
</evidence>
<comment type="function">
    <text evidence="8 9">This protein is involved in the repair of mismatches in DNA. It is possible that it carries out the mismatch recognition step. This protein has a weak ATPase activity.</text>
</comment>
<dbReference type="Pfam" id="PF05188">
    <property type="entry name" value="MutS_II"/>
    <property type="match status" value="1"/>
</dbReference>
<feature type="domain" description="DNA mismatch repair proteins mutS family" evidence="11">
    <location>
        <begin position="726"/>
        <end position="742"/>
    </location>
</feature>
<dbReference type="PANTHER" id="PTHR11361">
    <property type="entry name" value="DNA MISMATCH REPAIR PROTEIN MUTS FAMILY MEMBER"/>
    <property type="match status" value="1"/>
</dbReference>